<evidence type="ECO:0000313" key="3">
    <source>
        <dbReference type="Proteomes" id="UP000799444"/>
    </source>
</evidence>
<comment type="caution">
    <text evidence="2">The sequence shown here is derived from an EMBL/GenBank/DDBJ whole genome shotgun (WGS) entry which is preliminary data.</text>
</comment>
<accession>A0A9P4R499</accession>
<evidence type="ECO:0000256" key="1">
    <source>
        <dbReference type="SAM" id="MobiDB-lite"/>
    </source>
</evidence>
<name>A0A9P4R499_9PLEO</name>
<evidence type="ECO:0000313" key="2">
    <source>
        <dbReference type="EMBL" id="KAF2736537.1"/>
    </source>
</evidence>
<protein>
    <submittedName>
        <fullName evidence="2">Uncharacterized protein</fullName>
    </submittedName>
</protein>
<reference evidence="2" key="1">
    <citation type="journal article" date="2020" name="Stud. Mycol.">
        <title>101 Dothideomycetes genomes: a test case for predicting lifestyles and emergence of pathogens.</title>
        <authorList>
            <person name="Haridas S."/>
            <person name="Albert R."/>
            <person name="Binder M."/>
            <person name="Bloem J."/>
            <person name="Labutti K."/>
            <person name="Salamov A."/>
            <person name="Andreopoulos B."/>
            <person name="Baker S."/>
            <person name="Barry K."/>
            <person name="Bills G."/>
            <person name="Bluhm B."/>
            <person name="Cannon C."/>
            <person name="Castanera R."/>
            <person name="Culley D."/>
            <person name="Daum C."/>
            <person name="Ezra D."/>
            <person name="Gonzalez J."/>
            <person name="Henrissat B."/>
            <person name="Kuo A."/>
            <person name="Liang C."/>
            <person name="Lipzen A."/>
            <person name="Lutzoni F."/>
            <person name="Magnuson J."/>
            <person name="Mondo S."/>
            <person name="Nolan M."/>
            <person name="Ohm R."/>
            <person name="Pangilinan J."/>
            <person name="Park H.-J."/>
            <person name="Ramirez L."/>
            <person name="Alfaro M."/>
            <person name="Sun H."/>
            <person name="Tritt A."/>
            <person name="Yoshinaga Y."/>
            <person name="Zwiers L.-H."/>
            <person name="Turgeon B."/>
            <person name="Goodwin S."/>
            <person name="Spatafora J."/>
            <person name="Crous P."/>
            <person name="Grigoriev I."/>
        </authorList>
    </citation>
    <scope>NUCLEOTIDE SEQUENCE</scope>
    <source>
        <strain evidence="2">CBS 125425</strain>
    </source>
</reference>
<dbReference type="Proteomes" id="UP000799444">
    <property type="component" value="Unassembled WGS sequence"/>
</dbReference>
<proteinExistence type="predicted"/>
<feature type="region of interest" description="Disordered" evidence="1">
    <location>
        <begin position="98"/>
        <end position="119"/>
    </location>
</feature>
<dbReference type="AlphaFoldDB" id="A0A9P4R499"/>
<keyword evidence="3" id="KW-1185">Reference proteome</keyword>
<sequence>MGTWMPDASTGKRMLMSRAACRRRGGFPDGQVQAHVPGCPRPRLPCCSGPARGGGKSRKVLPGAASAAHAMAQLAMEWMGRRTAPTPMALRGQRLDRTAAAPSTTAPPPRTSAGPGDVLSAQRSAGGLLACQPSLTLSRSPDADVVVVAAVVAAAAVTPWCRPVDMRGIPSHPSCSCAMAQQDPLPKPYARHLPLPQIRDGRSCTGLSPHSARLPSPSPPLVMLCLIQCEQQVASDSLRCTAPR</sequence>
<dbReference type="EMBL" id="ML996124">
    <property type="protein sequence ID" value="KAF2736537.1"/>
    <property type="molecule type" value="Genomic_DNA"/>
</dbReference>
<organism evidence="2 3">
    <name type="scientific">Polyplosphaeria fusca</name>
    <dbReference type="NCBI Taxonomy" id="682080"/>
    <lineage>
        <taxon>Eukaryota</taxon>
        <taxon>Fungi</taxon>
        <taxon>Dikarya</taxon>
        <taxon>Ascomycota</taxon>
        <taxon>Pezizomycotina</taxon>
        <taxon>Dothideomycetes</taxon>
        <taxon>Pleosporomycetidae</taxon>
        <taxon>Pleosporales</taxon>
        <taxon>Tetraplosphaeriaceae</taxon>
        <taxon>Polyplosphaeria</taxon>
    </lineage>
</organism>
<gene>
    <name evidence="2" type="ORF">EJ04DRAFT_157334</name>
</gene>